<dbReference type="OrthoDB" id="5877015at2759"/>
<dbReference type="PANTHER" id="PTHR22943">
    <property type="entry name" value="7-TRANSMEMBRANE DOMAIN RECEPTOR C.ELEGANS"/>
    <property type="match status" value="1"/>
</dbReference>
<sequence>MKKYLAIGILINLICTLNWLGLIFFALWPNDKLKYAAEFVYYGDLNLTDRVYLGFTSMGGADPVKLAIMIESLALMLSLAQLSPFCAYRIHKCLKSSSLSDRTKEIYRELLIVLSIQIACPTILMHLPLGMMFIMLFTGLPSPDLVNNFVGIAMALNPLSGPLVSVLCVKDYRNILLTTLKIQKQRSSAIPIASATFPR</sequence>
<dbReference type="Pfam" id="PF10326">
    <property type="entry name" value="7TM_GPCR_Str"/>
    <property type="match status" value="1"/>
</dbReference>
<protein>
    <submittedName>
        <fullName evidence="4">G_PROTEIN_RECEP_F1_2 domain-containing protein</fullName>
    </submittedName>
</protein>
<evidence type="ECO:0000313" key="3">
    <source>
        <dbReference type="Proteomes" id="UP000268014"/>
    </source>
</evidence>
<dbReference type="SUPFAM" id="SSF81321">
    <property type="entry name" value="Family A G protein-coupled receptor-like"/>
    <property type="match status" value="1"/>
</dbReference>
<proteinExistence type="predicted"/>
<dbReference type="EMBL" id="UZAF01018966">
    <property type="protein sequence ID" value="VDO56462.1"/>
    <property type="molecule type" value="Genomic_DNA"/>
</dbReference>
<gene>
    <name evidence="2" type="ORF">HPLM_LOCUS15396</name>
</gene>
<keyword evidence="1" id="KW-0472">Membrane</keyword>
<dbReference type="AlphaFoldDB" id="A0A0N4WUR6"/>
<feature type="transmembrane region" description="Helical" evidence="1">
    <location>
        <begin position="66"/>
        <end position="90"/>
    </location>
</feature>
<evidence type="ECO:0000256" key="1">
    <source>
        <dbReference type="SAM" id="Phobius"/>
    </source>
</evidence>
<reference evidence="4" key="1">
    <citation type="submission" date="2017-02" db="UniProtKB">
        <authorList>
            <consortium name="WormBaseParasite"/>
        </authorList>
    </citation>
    <scope>IDENTIFICATION</scope>
</reference>
<dbReference type="WBParaSite" id="HPLM_0001540401-mRNA-1">
    <property type="protein sequence ID" value="HPLM_0001540401-mRNA-1"/>
    <property type="gene ID" value="HPLM_0001540401"/>
</dbReference>
<keyword evidence="1" id="KW-0812">Transmembrane</keyword>
<feature type="transmembrane region" description="Helical" evidence="1">
    <location>
        <begin position="7"/>
        <end position="28"/>
    </location>
</feature>
<dbReference type="InterPro" id="IPR019428">
    <property type="entry name" value="7TM_GPCR_serpentine_rcpt_Str"/>
</dbReference>
<feature type="transmembrane region" description="Helical" evidence="1">
    <location>
        <begin position="149"/>
        <end position="169"/>
    </location>
</feature>
<evidence type="ECO:0000313" key="2">
    <source>
        <dbReference type="EMBL" id="VDO56462.1"/>
    </source>
</evidence>
<accession>A0A0N4WUR6</accession>
<keyword evidence="3" id="KW-1185">Reference proteome</keyword>
<feature type="transmembrane region" description="Helical" evidence="1">
    <location>
        <begin position="110"/>
        <end position="137"/>
    </location>
</feature>
<dbReference type="PANTHER" id="PTHR22943:SF248">
    <property type="entry name" value="SEVEN TM RECEPTOR"/>
    <property type="match status" value="1"/>
</dbReference>
<reference evidence="2 3" key="2">
    <citation type="submission" date="2018-11" db="EMBL/GenBank/DDBJ databases">
        <authorList>
            <consortium name="Pathogen Informatics"/>
        </authorList>
    </citation>
    <scope>NUCLEOTIDE SEQUENCE [LARGE SCALE GENOMIC DNA]</scope>
    <source>
        <strain evidence="2 3">MHpl1</strain>
    </source>
</reference>
<evidence type="ECO:0000313" key="4">
    <source>
        <dbReference type="WBParaSite" id="HPLM_0001540401-mRNA-1"/>
    </source>
</evidence>
<dbReference type="Proteomes" id="UP000268014">
    <property type="component" value="Unassembled WGS sequence"/>
</dbReference>
<keyword evidence="1" id="KW-1133">Transmembrane helix</keyword>
<name>A0A0N4WUR6_HAEPC</name>
<organism evidence="4">
    <name type="scientific">Haemonchus placei</name>
    <name type="common">Barber's pole worm</name>
    <dbReference type="NCBI Taxonomy" id="6290"/>
    <lineage>
        <taxon>Eukaryota</taxon>
        <taxon>Metazoa</taxon>
        <taxon>Ecdysozoa</taxon>
        <taxon>Nematoda</taxon>
        <taxon>Chromadorea</taxon>
        <taxon>Rhabditida</taxon>
        <taxon>Rhabditina</taxon>
        <taxon>Rhabditomorpha</taxon>
        <taxon>Strongyloidea</taxon>
        <taxon>Trichostrongylidae</taxon>
        <taxon>Haemonchus</taxon>
    </lineage>
</organism>